<evidence type="ECO:0000256" key="6">
    <source>
        <dbReference type="ARBA" id="ARBA00023242"/>
    </source>
</evidence>
<dbReference type="InterPro" id="IPR051059">
    <property type="entry name" value="VerF-like"/>
</dbReference>
<evidence type="ECO:0000256" key="7">
    <source>
        <dbReference type="PROSITE-ProRule" id="PRU00042"/>
    </source>
</evidence>
<evidence type="ECO:0000256" key="4">
    <source>
        <dbReference type="ARBA" id="ARBA00022771"/>
    </source>
</evidence>
<evidence type="ECO:0000256" key="2">
    <source>
        <dbReference type="ARBA" id="ARBA00022723"/>
    </source>
</evidence>
<feature type="domain" description="C2H2-type" evidence="9">
    <location>
        <begin position="351"/>
        <end position="377"/>
    </location>
</feature>
<dbReference type="GO" id="GO:0006351">
    <property type="term" value="P:DNA-templated transcription"/>
    <property type="evidence" value="ECO:0007669"/>
    <property type="project" value="InterPro"/>
</dbReference>
<gene>
    <name evidence="10" type="ORF">ACO22_04709</name>
</gene>
<dbReference type="GO" id="GO:0008270">
    <property type="term" value="F:zinc ion binding"/>
    <property type="evidence" value="ECO:0007669"/>
    <property type="project" value="UniProtKB-KW"/>
</dbReference>
<dbReference type="InterPro" id="IPR013087">
    <property type="entry name" value="Znf_C2H2_type"/>
</dbReference>
<keyword evidence="3" id="KW-0677">Repeat</keyword>
<dbReference type="SUPFAM" id="SSF57667">
    <property type="entry name" value="beta-beta-alpha zinc fingers"/>
    <property type="match status" value="1"/>
</dbReference>
<dbReference type="EMBL" id="LZYO01000192">
    <property type="protein sequence ID" value="ODH26288.1"/>
    <property type="molecule type" value="Genomic_DNA"/>
</dbReference>
<dbReference type="Pfam" id="PF00096">
    <property type="entry name" value="zf-C2H2"/>
    <property type="match status" value="1"/>
</dbReference>
<dbReference type="PANTHER" id="PTHR40626">
    <property type="entry name" value="MIP31509P"/>
    <property type="match status" value="1"/>
</dbReference>
<dbReference type="Proteomes" id="UP000242814">
    <property type="component" value="Unassembled WGS sequence"/>
</dbReference>
<evidence type="ECO:0000256" key="3">
    <source>
        <dbReference type="ARBA" id="ARBA00022737"/>
    </source>
</evidence>
<feature type="domain" description="C2H2-type" evidence="9">
    <location>
        <begin position="321"/>
        <end position="345"/>
    </location>
</feature>
<evidence type="ECO:0000313" key="10">
    <source>
        <dbReference type="EMBL" id="ODH26288.1"/>
    </source>
</evidence>
<sequence length="1088" mass="120810">MGVTKIGPGRSIFRDPDSDDGKWHVLVDWHRANGESSSTLRSSDSYGLALEQNRLNSKNDIDLNLVRPRNTVHEKQSDLGDHACFKNLDIPGHIFPERPPHGSKYAVTCVSGNGPMSQGFECMNRDLATFCPKEVSSPAPQPASYATIGSWATGIPAIYPAHFSLASEDFPLLLAEQVPFGPIPDAKPETSARLFPHFSSGSSERPQVTGKMATESTLGRQASGDLLSAVPRISPPRTQSFNSAATLARISSESLPDIVHIQSSPGSPNSLASQYISTAAAAAAATMFNPRHQRSVSDYGPVTYTPRTHKVSKAKKGKLVHRCEYPGCNKLFSRAEHVRRHASKHDPAAVIRCEVEGCGKTFTRKDLRVRHMENKHSDILGSRTASLRSDRHLTSSPATTASEPHGLMSPVPFHHRHASVPAVSHEANSMSIGSLVQPGTQPDFGNEYSVSVWSENESDLARGGIFSALPHVNSDDAIYSSPDSCQSPSPDVHPFRFPQHNPIMDQSFSESFYHPQLAGPSLTLASTVSDWTPLEAGATTSQMLPLSVEGDILQTPYQFQYSSPDCWTEMSGMPCDAHVLPPPVSLQEMYDSRPNAKENSLTLLEACLNLLSQRKPITIRSPISDIFTLYFYLNTSRNIDPGELMLRYLLAFKSLYGAFIQNRHLASKNPLAVFNTLSDDEMPDGLTKAYHFWAENETRRRVLQACFLLDVQQSTLFQQPLAFLQLNIGPLMSHSRNAEKLDLPFPCQAELWKCRGIEEWTRHAREFEQLTLSHAMEHVICQSDSALALDPFRSNLILSYVLLTNMRSTDLELSLEPFIERLRQGKTEKHHMERTEPPGSSRKLNHTLLAYHTLLAAYRTPLKALLIVSGESWLFNRKIAQEAEFQNAKEKMRRWVSDTDELKKAVWHAVRVLEHAIDDPELGYNQDSNIPNSGLCNCFACLNAREDCSVPVMPEGHCPHVPFPAPVYPEATATLTTANGAKAITSLHANWVLYICGLICWAYVMVNITPATDDSALPPVFLKSYISIFTLLAPSWSQISRSSIPDHTRRNTSGLLEYIRTRWLQASGGLLNEGEMVVRRLTEQRKPK</sequence>
<evidence type="ECO:0000256" key="5">
    <source>
        <dbReference type="ARBA" id="ARBA00022833"/>
    </source>
</evidence>
<dbReference type="PROSITE" id="PS50157">
    <property type="entry name" value="ZINC_FINGER_C2H2_2"/>
    <property type="match status" value="2"/>
</dbReference>
<reference evidence="10 11" key="1">
    <citation type="submission" date="2016-06" db="EMBL/GenBank/DDBJ databases">
        <authorList>
            <person name="Kjaerup R.B."/>
            <person name="Dalgaard T.S."/>
            <person name="Juul-Madsen H.R."/>
        </authorList>
    </citation>
    <scope>NUCLEOTIDE SEQUENCE [LARGE SCALE GENOMIC DNA]</scope>
    <source>
        <strain evidence="10 11">Pb300</strain>
    </source>
</reference>
<dbReference type="PROSITE" id="PS00028">
    <property type="entry name" value="ZINC_FINGER_C2H2_1"/>
    <property type="match status" value="2"/>
</dbReference>
<proteinExistence type="predicted"/>
<organism evidence="10 11">
    <name type="scientific">Paracoccidioides brasiliensis</name>
    <dbReference type="NCBI Taxonomy" id="121759"/>
    <lineage>
        <taxon>Eukaryota</taxon>
        <taxon>Fungi</taxon>
        <taxon>Dikarya</taxon>
        <taxon>Ascomycota</taxon>
        <taxon>Pezizomycotina</taxon>
        <taxon>Eurotiomycetes</taxon>
        <taxon>Eurotiomycetidae</taxon>
        <taxon>Onygenales</taxon>
        <taxon>Ajellomycetaceae</taxon>
        <taxon>Paracoccidioides</taxon>
    </lineage>
</organism>
<dbReference type="GO" id="GO:0005634">
    <property type="term" value="C:nucleus"/>
    <property type="evidence" value="ECO:0007669"/>
    <property type="project" value="UniProtKB-SubCell"/>
</dbReference>
<dbReference type="SMART" id="SM00355">
    <property type="entry name" value="ZnF_C2H2"/>
    <property type="match status" value="2"/>
</dbReference>
<evidence type="ECO:0000256" key="8">
    <source>
        <dbReference type="SAM" id="MobiDB-lite"/>
    </source>
</evidence>
<keyword evidence="6" id="KW-0539">Nucleus</keyword>
<comment type="caution">
    <text evidence="10">The sequence shown here is derived from an EMBL/GenBank/DDBJ whole genome shotgun (WGS) entry which is preliminary data.</text>
</comment>
<dbReference type="Gene3D" id="3.30.160.60">
    <property type="entry name" value="Classic Zinc Finger"/>
    <property type="match status" value="2"/>
</dbReference>
<evidence type="ECO:0000313" key="11">
    <source>
        <dbReference type="Proteomes" id="UP000242814"/>
    </source>
</evidence>
<comment type="subcellular location">
    <subcellularLocation>
        <location evidence="1">Nucleus</location>
    </subcellularLocation>
</comment>
<dbReference type="VEuPathDB" id="FungiDB:PABG_02964"/>
<evidence type="ECO:0000259" key="9">
    <source>
        <dbReference type="PROSITE" id="PS50157"/>
    </source>
</evidence>
<feature type="region of interest" description="Disordered" evidence="8">
    <location>
        <begin position="374"/>
        <end position="406"/>
    </location>
</feature>
<accession>A0A1D2JCG6</accession>
<evidence type="ECO:0000256" key="1">
    <source>
        <dbReference type="ARBA" id="ARBA00004123"/>
    </source>
</evidence>
<protein>
    <recommendedName>
        <fullName evidence="9">C2H2-type domain-containing protein</fullName>
    </recommendedName>
</protein>
<dbReference type="VEuPathDB" id="FungiDB:PADG_01482"/>
<keyword evidence="4 7" id="KW-0863">Zinc-finger</keyword>
<dbReference type="InterPro" id="IPR036236">
    <property type="entry name" value="Znf_C2H2_sf"/>
</dbReference>
<keyword evidence="2" id="KW-0479">Metal-binding</keyword>
<keyword evidence="5" id="KW-0862">Zinc</keyword>
<name>A0A1D2JCG6_PARBR</name>
<dbReference type="PANTHER" id="PTHR40626:SF30">
    <property type="entry name" value="FINGER DOMAIN PROTEIN, PUTATIVE (AFU_ORTHOLOGUE AFUA_4G13600)-RELATED"/>
    <property type="match status" value="1"/>
</dbReference>
<dbReference type="GO" id="GO:0000981">
    <property type="term" value="F:DNA-binding transcription factor activity, RNA polymerase II-specific"/>
    <property type="evidence" value="ECO:0007669"/>
    <property type="project" value="InterPro"/>
</dbReference>
<dbReference type="GO" id="GO:0000978">
    <property type="term" value="F:RNA polymerase II cis-regulatory region sequence-specific DNA binding"/>
    <property type="evidence" value="ECO:0007669"/>
    <property type="project" value="InterPro"/>
</dbReference>
<dbReference type="GO" id="GO:0000785">
    <property type="term" value="C:chromatin"/>
    <property type="evidence" value="ECO:0007669"/>
    <property type="project" value="TreeGrafter"/>
</dbReference>
<dbReference type="AlphaFoldDB" id="A0A1D2JCG6"/>